<protein>
    <recommendedName>
        <fullName evidence="5">Autophagy-related protein 28</fullName>
    </recommendedName>
</protein>
<evidence type="ECO:0008006" key="5">
    <source>
        <dbReference type="Google" id="ProtNLM"/>
    </source>
</evidence>
<feature type="region of interest" description="Disordered" evidence="2">
    <location>
        <begin position="101"/>
        <end position="130"/>
    </location>
</feature>
<gene>
    <name evidence="3" type="ORF">BT63DRAFT_120416</name>
</gene>
<feature type="compositionally biased region" description="Acidic residues" evidence="2">
    <location>
        <begin position="435"/>
        <end position="444"/>
    </location>
</feature>
<feature type="compositionally biased region" description="Polar residues" evidence="2">
    <location>
        <begin position="111"/>
        <end position="123"/>
    </location>
</feature>
<organism evidence="3 4">
    <name type="scientific">Microthyrium microscopicum</name>
    <dbReference type="NCBI Taxonomy" id="703497"/>
    <lineage>
        <taxon>Eukaryota</taxon>
        <taxon>Fungi</taxon>
        <taxon>Dikarya</taxon>
        <taxon>Ascomycota</taxon>
        <taxon>Pezizomycotina</taxon>
        <taxon>Dothideomycetes</taxon>
        <taxon>Dothideomycetes incertae sedis</taxon>
        <taxon>Microthyriales</taxon>
        <taxon>Microthyriaceae</taxon>
        <taxon>Microthyrium</taxon>
    </lineage>
</organism>
<dbReference type="AlphaFoldDB" id="A0A6A6TTV2"/>
<evidence type="ECO:0000313" key="3">
    <source>
        <dbReference type="EMBL" id="KAF2663485.1"/>
    </source>
</evidence>
<evidence type="ECO:0000256" key="1">
    <source>
        <dbReference type="SAM" id="Coils"/>
    </source>
</evidence>
<keyword evidence="4" id="KW-1185">Reference proteome</keyword>
<reference evidence="3" key="1">
    <citation type="journal article" date="2020" name="Stud. Mycol.">
        <title>101 Dothideomycetes genomes: a test case for predicting lifestyles and emergence of pathogens.</title>
        <authorList>
            <person name="Haridas S."/>
            <person name="Albert R."/>
            <person name="Binder M."/>
            <person name="Bloem J."/>
            <person name="Labutti K."/>
            <person name="Salamov A."/>
            <person name="Andreopoulos B."/>
            <person name="Baker S."/>
            <person name="Barry K."/>
            <person name="Bills G."/>
            <person name="Bluhm B."/>
            <person name="Cannon C."/>
            <person name="Castanera R."/>
            <person name="Culley D."/>
            <person name="Daum C."/>
            <person name="Ezra D."/>
            <person name="Gonzalez J."/>
            <person name="Henrissat B."/>
            <person name="Kuo A."/>
            <person name="Liang C."/>
            <person name="Lipzen A."/>
            <person name="Lutzoni F."/>
            <person name="Magnuson J."/>
            <person name="Mondo S."/>
            <person name="Nolan M."/>
            <person name="Ohm R."/>
            <person name="Pangilinan J."/>
            <person name="Park H.-J."/>
            <person name="Ramirez L."/>
            <person name="Alfaro M."/>
            <person name="Sun H."/>
            <person name="Tritt A."/>
            <person name="Yoshinaga Y."/>
            <person name="Zwiers L.-H."/>
            <person name="Turgeon B."/>
            <person name="Goodwin S."/>
            <person name="Spatafora J."/>
            <person name="Crous P."/>
            <person name="Grigoriev I."/>
        </authorList>
    </citation>
    <scope>NUCLEOTIDE SEQUENCE</scope>
    <source>
        <strain evidence="3">CBS 115976</strain>
    </source>
</reference>
<keyword evidence="1" id="KW-0175">Coiled coil</keyword>
<feature type="coiled-coil region" evidence="1">
    <location>
        <begin position="170"/>
        <end position="244"/>
    </location>
</feature>
<dbReference type="OrthoDB" id="5342758at2759"/>
<evidence type="ECO:0000313" key="4">
    <source>
        <dbReference type="Proteomes" id="UP000799302"/>
    </source>
</evidence>
<dbReference type="Proteomes" id="UP000799302">
    <property type="component" value="Unassembled WGS sequence"/>
</dbReference>
<proteinExistence type="predicted"/>
<evidence type="ECO:0000256" key="2">
    <source>
        <dbReference type="SAM" id="MobiDB-lite"/>
    </source>
</evidence>
<feature type="compositionally biased region" description="Acidic residues" evidence="2">
    <location>
        <begin position="461"/>
        <end position="474"/>
    </location>
</feature>
<name>A0A6A6TTV2_9PEZI</name>
<dbReference type="EMBL" id="MU004245">
    <property type="protein sequence ID" value="KAF2663485.1"/>
    <property type="molecule type" value="Genomic_DNA"/>
</dbReference>
<accession>A0A6A6TTV2</accession>
<feature type="region of interest" description="Disordered" evidence="2">
    <location>
        <begin position="431"/>
        <end position="488"/>
    </location>
</feature>
<sequence length="488" mass="54684">MSLFNAILPARVRLAASQHELPVYNSPPLSPSAFPPPPVAASIYSSSPAQPASSITARLKLPIPRSEDMIALSRREKQLEGMLQELLDAQSDALMAGVSTHAPPSEDDVMSINSGTPRLQSPVRSPDRAITRNKPLTPAAARRGIYKAVRKLASVKEHEEVAMKDELHKCQGVKKRLDTWEKKRTGLRNEITTINREDIEVRKTALRGEADKLQDEITETQQKLNRMRRRHHALIDEIAQIDNQVQSKLTSYVTSLNMLEQDIAKYLENPAEGRPHPHAGEPDNFLALPASRRTLEMAQDYWMSQSSSLSTEAKEARREKRALDSGSALWKACYSRIEAFERHLAREMRTLSPDNSTSSMVELLRKMSDVISEIEADMELATSKNWRLLVACIGAELEAFRQGREMLEQAWGIAKEQDIDTGADLIEHEESLPGDLEDEEEEDGPQTVWNTPRASKILSQLDDDDESGDDEPDPELLVSRQRTNSTSS</sequence>